<reference evidence="2" key="1">
    <citation type="journal article" date="2019" name="Int. J. Syst. Evol. Microbiol.">
        <title>The Global Catalogue of Microorganisms (GCM) 10K type strain sequencing project: providing services to taxonomists for standard genome sequencing and annotation.</title>
        <authorList>
            <consortium name="The Broad Institute Genomics Platform"/>
            <consortium name="The Broad Institute Genome Sequencing Center for Infectious Disease"/>
            <person name="Wu L."/>
            <person name="Ma J."/>
        </authorList>
    </citation>
    <scope>NUCLEOTIDE SEQUENCE [LARGE SCALE GENOMIC DNA]</scope>
    <source>
        <strain evidence="2">CGMCC 1.15197</strain>
    </source>
</reference>
<keyword evidence="2" id="KW-1185">Reference proteome</keyword>
<proteinExistence type="predicted"/>
<evidence type="ECO:0000313" key="1">
    <source>
        <dbReference type="EMBL" id="GGF26799.1"/>
    </source>
</evidence>
<comment type="caution">
    <text evidence="1">The sequence shown here is derived from an EMBL/GenBank/DDBJ whole genome shotgun (WGS) entry which is preliminary data.</text>
</comment>
<accession>A0ABQ1UWH4</accession>
<sequence length="144" mass="16328">MRFQWLDNTYTLLRPALKYGRDLVAHYRPALALVDLNGLPDLSIEDQLWMTVNWLPIIARQKLQRVALVLPATVHNQMAVEAVLWAGRHLVCFEVQFFTDTSAALDWTTESAPQIPTLEAEWHLATTQLLTPTLAANLPLSKLL</sequence>
<dbReference type="Proteomes" id="UP000632273">
    <property type="component" value="Unassembled WGS sequence"/>
</dbReference>
<gene>
    <name evidence="1" type="ORF">GCM10011383_42940</name>
</gene>
<name>A0ABQ1UWH4_9BACT</name>
<evidence type="ECO:0000313" key="2">
    <source>
        <dbReference type="Proteomes" id="UP000632273"/>
    </source>
</evidence>
<dbReference type="RefSeq" id="WP_188816154.1">
    <property type="nucleotide sequence ID" value="NZ_BMHT01000010.1"/>
</dbReference>
<protein>
    <recommendedName>
        <fullName evidence="3">STAS/SEC14 domain-containing protein</fullName>
    </recommendedName>
</protein>
<organism evidence="1 2">
    <name type="scientific">Hymenobacter cavernae</name>
    <dbReference type="NCBI Taxonomy" id="2044852"/>
    <lineage>
        <taxon>Bacteria</taxon>
        <taxon>Pseudomonadati</taxon>
        <taxon>Bacteroidota</taxon>
        <taxon>Cytophagia</taxon>
        <taxon>Cytophagales</taxon>
        <taxon>Hymenobacteraceae</taxon>
        <taxon>Hymenobacter</taxon>
    </lineage>
</organism>
<dbReference type="EMBL" id="BMHT01000010">
    <property type="protein sequence ID" value="GGF26799.1"/>
    <property type="molecule type" value="Genomic_DNA"/>
</dbReference>
<evidence type="ECO:0008006" key="3">
    <source>
        <dbReference type="Google" id="ProtNLM"/>
    </source>
</evidence>